<dbReference type="AlphaFoldDB" id="J9G116"/>
<accession>J9G116</accession>
<proteinExistence type="predicted"/>
<protein>
    <submittedName>
        <fullName evidence="1">Uncharacterized protein</fullName>
    </submittedName>
</protein>
<name>J9G116_9ZZZZ</name>
<organism evidence="1">
    <name type="scientific">gut metagenome</name>
    <dbReference type="NCBI Taxonomy" id="749906"/>
    <lineage>
        <taxon>unclassified sequences</taxon>
        <taxon>metagenomes</taxon>
        <taxon>organismal metagenomes</taxon>
    </lineage>
</organism>
<dbReference type="EMBL" id="AMCI01007070">
    <property type="protein sequence ID" value="EJW93274.1"/>
    <property type="molecule type" value="Genomic_DNA"/>
</dbReference>
<reference evidence="1" key="1">
    <citation type="journal article" date="2012" name="PLoS ONE">
        <title>Gene sets for utilization of primary and secondary nutrition supplies in the distal gut of endangered iberian lynx.</title>
        <authorList>
            <person name="Alcaide M."/>
            <person name="Messina E."/>
            <person name="Richter M."/>
            <person name="Bargiela R."/>
            <person name="Peplies J."/>
            <person name="Huws S.A."/>
            <person name="Newbold C.J."/>
            <person name="Golyshin P.N."/>
            <person name="Simon M.A."/>
            <person name="Lopez G."/>
            <person name="Yakimov M.M."/>
            <person name="Ferrer M."/>
        </authorList>
    </citation>
    <scope>NUCLEOTIDE SEQUENCE</scope>
</reference>
<comment type="caution">
    <text evidence="1">The sequence shown here is derived from an EMBL/GenBank/DDBJ whole genome shotgun (WGS) entry which is preliminary data.</text>
</comment>
<evidence type="ECO:0000313" key="1">
    <source>
        <dbReference type="EMBL" id="EJW93274.1"/>
    </source>
</evidence>
<gene>
    <name evidence="1" type="ORF">EVA_18618</name>
</gene>
<sequence>MIRAKSSSNAYTTHTLDVETAGNQYYFTATYTALAESWILCVK</sequence>